<feature type="region of interest" description="Disordered" evidence="3">
    <location>
        <begin position="1"/>
        <end position="20"/>
    </location>
</feature>
<reference evidence="4" key="1">
    <citation type="submission" date="2021-02" db="EMBL/GenBank/DDBJ databases">
        <authorList>
            <person name="Nowell W R."/>
        </authorList>
    </citation>
    <scope>NUCLEOTIDE SEQUENCE</scope>
</reference>
<evidence type="ECO:0000256" key="3">
    <source>
        <dbReference type="SAM" id="MobiDB-lite"/>
    </source>
</evidence>
<evidence type="ECO:0008006" key="6">
    <source>
        <dbReference type="Google" id="ProtNLM"/>
    </source>
</evidence>
<dbReference type="InterPro" id="IPR011042">
    <property type="entry name" value="6-blade_b-propeller_TolB-like"/>
</dbReference>
<feature type="non-terminal residue" evidence="4">
    <location>
        <position position="1"/>
    </location>
</feature>
<dbReference type="AlphaFoldDB" id="A0A820GPW2"/>
<dbReference type="EMBL" id="CAJOAY010014631">
    <property type="protein sequence ID" value="CAF4280857.1"/>
    <property type="molecule type" value="Genomic_DNA"/>
</dbReference>
<evidence type="ECO:0000256" key="1">
    <source>
        <dbReference type="ARBA" id="ARBA00022737"/>
    </source>
</evidence>
<accession>A0A820GPW2</accession>
<dbReference type="Pfam" id="PF01436">
    <property type="entry name" value="NHL"/>
    <property type="match status" value="1"/>
</dbReference>
<feature type="repeat" description="NHL" evidence="2">
    <location>
        <begin position="17"/>
        <end position="53"/>
    </location>
</feature>
<dbReference type="Gene3D" id="2.120.10.30">
    <property type="entry name" value="TolB, C-terminal domain"/>
    <property type="match status" value="1"/>
</dbReference>
<comment type="caution">
    <text evidence="4">The sequence shown here is derived from an EMBL/GenBank/DDBJ whole genome shotgun (WGS) entry which is preliminary data.</text>
</comment>
<name>A0A820GPW2_9BILA</name>
<keyword evidence="1" id="KW-0677">Repeat</keyword>
<proteinExistence type="predicted"/>
<evidence type="ECO:0000313" key="5">
    <source>
        <dbReference type="Proteomes" id="UP000663881"/>
    </source>
</evidence>
<dbReference type="Proteomes" id="UP000663881">
    <property type="component" value="Unassembled WGS sequence"/>
</dbReference>
<dbReference type="PROSITE" id="PS51125">
    <property type="entry name" value="NHL"/>
    <property type="match status" value="1"/>
</dbReference>
<evidence type="ECO:0000313" key="4">
    <source>
        <dbReference type="EMBL" id="CAF4280857.1"/>
    </source>
</evidence>
<dbReference type="InterPro" id="IPR001258">
    <property type="entry name" value="NHL_repeat"/>
</dbReference>
<evidence type="ECO:0000256" key="2">
    <source>
        <dbReference type="PROSITE-ProRule" id="PRU00504"/>
    </source>
</evidence>
<dbReference type="SUPFAM" id="SSF63829">
    <property type="entry name" value="Calcium-dependent phosphotriesterase"/>
    <property type="match status" value="1"/>
</dbReference>
<sequence length="59" mass="6378">SKGAKEGSIVVGGNGEGEQPNQLSYPIGLLFDRQGHLYVADHNNHRILKFQIDSSNSSP</sequence>
<gene>
    <name evidence="4" type="ORF">OKA104_LOCUS45180</name>
</gene>
<protein>
    <recommendedName>
        <fullName evidence="6">NHL repeat-containing protein 2</fullName>
    </recommendedName>
</protein>
<organism evidence="4 5">
    <name type="scientific">Adineta steineri</name>
    <dbReference type="NCBI Taxonomy" id="433720"/>
    <lineage>
        <taxon>Eukaryota</taxon>
        <taxon>Metazoa</taxon>
        <taxon>Spiralia</taxon>
        <taxon>Gnathifera</taxon>
        <taxon>Rotifera</taxon>
        <taxon>Eurotatoria</taxon>
        <taxon>Bdelloidea</taxon>
        <taxon>Adinetida</taxon>
        <taxon>Adinetidae</taxon>
        <taxon>Adineta</taxon>
    </lineage>
</organism>